<evidence type="ECO:0000313" key="2">
    <source>
        <dbReference type="EMBL" id="RNB51755.1"/>
    </source>
</evidence>
<dbReference type="AlphaFoldDB" id="A0A3M8AMP0"/>
<dbReference type="OrthoDB" id="5008068at2"/>
<protein>
    <submittedName>
        <fullName evidence="2">Uncharacterized protein</fullName>
    </submittedName>
</protein>
<gene>
    <name evidence="2" type="ORF">EDM22_02010</name>
</gene>
<keyword evidence="3" id="KW-1185">Reference proteome</keyword>
<dbReference type="RefSeq" id="WP_122935388.1">
    <property type="nucleotide sequence ID" value="NZ_JBHSNT010000044.1"/>
</dbReference>
<dbReference type="EMBL" id="RHHB01000002">
    <property type="protein sequence ID" value="RNB51755.1"/>
    <property type="molecule type" value="Genomic_DNA"/>
</dbReference>
<name>A0A3M8AMP0_9MICO</name>
<evidence type="ECO:0000256" key="1">
    <source>
        <dbReference type="SAM" id="MobiDB-lite"/>
    </source>
</evidence>
<comment type="caution">
    <text evidence="2">The sequence shown here is derived from an EMBL/GenBank/DDBJ whole genome shotgun (WGS) entry which is preliminary data.</text>
</comment>
<organism evidence="2 3">
    <name type="scientific">Agromyces tardus</name>
    <dbReference type="NCBI Taxonomy" id="2583849"/>
    <lineage>
        <taxon>Bacteria</taxon>
        <taxon>Bacillati</taxon>
        <taxon>Actinomycetota</taxon>
        <taxon>Actinomycetes</taxon>
        <taxon>Micrococcales</taxon>
        <taxon>Microbacteriaceae</taxon>
        <taxon>Agromyces</taxon>
    </lineage>
</organism>
<dbReference type="Proteomes" id="UP000275048">
    <property type="component" value="Unassembled WGS sequence"/>
</dbReference>
<evidence type="ECO:0000313" key="3">
    <source>
        <dbReference type="Proteomes" id="UP000275048"/>
    </source>
</evidence>
<feature type="region of interest" description="Disordered" evidence="1">
    <location>
        <begin position="27"/>
        <end position="46"/>
    </location>
</feature>
<accession>A0A3M8AMP0</accession>
<reference evidence="2 3" key="1">
    <citation type="submission" date="2018-10" db="EMBL/GenBank/DDBJ databases">
        <title>Isolation, diversity and antibacterial activity of antinobacteria from the wheat rhizosphere soil.</title>
        <authorList>
            <person name="Sun T."/>
        </authorList>
    </citation>
    <scope>NUCLEOTIDE SEQUENCE [LARGE SCALE GENOMIC DNA]</scope>
    <source>
        <strain evidence="2 3">SJ-23</strain>
    </source>
</reference>
<sequence length="61" mass="6972">MQYSAAFVAQHGHQADVHRAEAALAHRRSASERAADEPAPARQRVHWWSRRPQHALRLAPR</sequence>
<proteinExistence type="predicted"/>